<protein>
    <recommendedName>
        <fullName evidence="1">Glutamine amidotransferase type-2 domain-containing protein</fullName>
    </recommendedName>
</protein>
<dbReference type="GO" id="GO:0005829">
    <property type="term" value="C:cytosol"/>
    <property type="evidence" value="ECO:0007669"/>
    <property type="project" value="TreeGrafter"/>
</dbReference>
<dbReference type="InterPro" id="IPR029055">
    <property type="entry name" value="Ntn_hydrolases_N"/>
</dbReference>
<dbReference type="CDD" id="cd00712">
    <property type="entry name" value="AsnB"/>
    <property type="match status" value="1"/>
</dbReference>
<gene>
    <name evidence="2" type="ORF">METZ01_LOCUS440327</name>
</gene>
<dbReference type="InterPro" id="IPR051786">
    <property type="entry name" value="ASN_synthetase/amidase"/>
</dbReference>
<accession>A0A382YWA4</accession>
<feature type="domain" description="Glutamine amidotransferase type-2" evidence="1">
    <location>
        <begin position="1"/>
        <end position="136"/>
    </location>
</feature>
<dbReference type="SUPFAM" id="SSF56235">
    <property type="entry name" value="N-terminal nucleophile aminohydrolases (Ntn hydrolases)"/>
    <property type="match status" value="1"/>
</dbReference>
<evidence type="ECO:0000259" key="1">
    <source>
        <dbReference type="PROSITE" id="PS51278"/>
    </source>
</evidence>
<dbReference type="PANTHER" id="PTHR43284:SF1">
    <property type="entry name" value="ASPARAGINE SYNTHETASE"/>
    <property type="match status" value="1"/>
</dbReference>
<feature type="non-terminal residue" evidence="2">
    <location>
        <position position="136"/>
    </location>
</feature>
<evidence type="ECO:0000313" key="2">
    <source>
        <dbReference type="EMBL" id="SVD87473.1"/>
    </source>
</evidence>
<dbReference type="EMBL" id="UINC01179007">
    <property type="protein sequence ID" value="SVD87473.1"/>
    <property type="molecule type" value="Genomic_DNA"/>
</dbReference>
<dbReference type="PROSITE" id="PS51278">
    <property type="entry name" value="GATASE_TYPE_2"/>
    <property type="match status" value="1"/>
</dbReference>
<sequence>MIRNSVALGHTRLSVIDTLTGWQPIANEDNSIFIILNGEIYNFKKLRAQLIHLGHEFNTASDAEVIVHAYEQYGLKFVEYLNGMFALAIWDEPNNRLVLARDRFGKKPLFYAFNGQKLSFASEVKTLIATGQVQRT</sequence>
<dbReference type="Gene3D" id="3.60.20.10">
    <property type="entry name" value="Glutamine Phosphoribosylpyrophosphate, subunit 1, domain 1"/>
    <property type="match status" value="1"/>
</dbReference>
<name>A0A382YWA4_9ZZZZ</name>
<dbReference type="InterPro" id="IPR033738">
    <property type="entry name" value="AsnB_N"/>
</dbReference>
<dbReference type="InterPro" id="IPR017932">
    <property type="entry name" value="GATase_2_dom"/>
</dbReference>
<reference evidence="2" key="1">
    <citation type="submission" date="2018-05" db="EMBL/GenBank/DDBJ databases">
        <authorList>
            <person name="Lanie J.A."/>
            <person name="Ng W.-L."/>
            <person name="Kazmierczak K.M."/>
            <person name="Andrzejewski T.M."/>
            <person name="Davidsen T.M."/>
            <person name="Wayne K.J."/>
            <person name="Tettelin H."/>
            <person name="Glass J.I."/>
            <person name="Rusch D."/>
            <person name="Podicherti R."/>
            <person name="Tsui H.-C.T."/>
            <person name="Winkler M.E."/>
        </authorList>
    </citation>
    <scope>NUCLEOTIDE SEQUENCE</scope>
</reference>
<dbReference type="AlphaFoldDB" id="A0A382YWA4"/>
<dbReference type="PANTHER" id="PTHR43284">
    <property type="entry name" value="ASPARAGINE SYNTHETASE (GLUTAMINE-HYDROLYZING)"/>
    <property type="match status" value="1"/>
</dbReference>
<dbReference type="Pfam" id="PF13537">
    <property type="entry name" value="GATase_7"/>
    <property type="match status" value="1"/>
</dbReference>
<organism evidence="2">
    <name type="scientific">marine metagenome</name>
    <dbReference type="NCBI Taxonomy" id="408172"/>
    <lineage>
        <taxon>unclassified sequences</taxon>
        <taxon>metagenomes</taxon>
        <taxon>ecological metagenomes</taxon>
    </lineage>
</organism>
<proteinExistence type="predicted"/>